<comment type="caution">
    <text evidence="2">The sequence shown here is derived from an EMBL/GenBank/DDBJ whole genome shotgun (WGS) entry which is preliminary data.</text>
</comment>
<accession>T0J7K5</accession>
<name>T0J7K5_9SPHN</name>
<evidence type="ECO:0000313" key="2">
    <source>
        <dbReference type="EMBL" id="EQB32822.1"/>
    </source>
</evidence>
<sequence length="164" mass="17842">MKGICQLAAIGGIAWVSLGYAQAQDDPCRAIEDPTQRLACYDQRSGRAGQGGSGQASRPIPSAPAQTAPAPYSPQSAPAPEMTESRRDALKRRTDFDSSIKAVVTLRHGYYRLELADGTSYDTTTLVPPPQVGEAVHVRRTPFGTTFFDMEGRDPFTVRLSRRQ</sequence>
<keyword evidence="3" id="KW-1185">Reference proteome</keyword>
<dbReference type="EMBL" id="AUWY01000057">
    <property type="protein sequence ID" value="EQB32822.1"/>
    <property type="molecule type" value="Genomic_DNA"/>
</dbReference>
<proteinExistence type="predicted"/>
<dbReference type="OrthoDB" id="7478316at2"/>
<evidence type="ECO:0000313" key="3">
    <source>
        <dbReference type="Proteomes" id="UP000015523"/>
    </source>
</evidence>
<feature type="compositionally biased region" description="Low complexity" evidence="1">
    <location>
        <begin position="55"/>
        <end position="80"/>
    </location>
</feature>
<dbReference type="PATRIC" id="fig|1346791.3.peg.1380"/>
<feature type="region of interest" description="Disordered" evidence="1">
    <location>
        <begin position="39"/>
        <end position="94"/>
    </location>
</feature>
<feature type="compositionally biased region" description="Basic and acidic residues" evidence="1">
    <location>
        <begin position="83"/>
        <end position="94"/>
    </location>
</feature>
<gene>
    <name evidence="2" type="ORF">M529_07230</name>
</gene>
<evidence type="ECO:0000256" key="1">
    <source>
        <dbReference type="SAM" id="MobiDB-lite"/>
    </source>
</evidence>
<protein>
    <submittedName>
        <fullName evidence="2">Uncharacterized protein</fullName>
    </submittedName>
</protein>
<dbReference type="AlphaFoldDB" id="T0J7K5"/>
<dbReference type="Proteomes" id="UP000015523">
    <property type="component" value="Unassembled WGS sequence"/>
</dbReference>
<reference evidence="2 3" key="1">
    <citation type="journal article" date="2013" name="Genome Announc.">
        <title>Draft Genome Sequence of Sphingobium ummariense Strain RL-3, a Hexachlorocyclohexane-Degrading Bacterium.</title>
        <authorList>
            <person name="Kohli P."/>
            <person name="Dua A."/>
            <person name="Sangwan N."/>
            <person name="Oldach P."/>
            <person name="Khurana J.P."/>
            <person name="Lal R."/>
        </authorList>
    </citation>
    <scope>NUCLEOTIDE SEQUENCE [LARGE SCALE GENOMIC DNA]</scope>
    <source>
        <strain evidence="2 3">RL-3</strain>
    </source>
</reference>
<organism evidence="2 3">
    <name type="scientific">Sphingobium ummariense RL-3</name>
    <dbReference type="NCBI Taxonomy" id="1346791"/>
    <lineage>
        <taxon>Bacteria</taxon>
        <taxon>Pseudomonadati</taxon>
        <taxon>Pseudomonadota</taxon>
        <taxon>Alphaproteobacteria</taxon>
        <taxon>Sphingomonadales</taxon>
        <taxon>Sphingomonadaceae</taxon>
        <taxon>Sphingobium</taxon>
    </lineage>
</organism>
<dbReference type="RefSeq" id="WP_021317339.1">
    <property type="nucleotide sequence ID" value="NZ_AUWY01000057.1"/>
</dbReference>